<dbReference type="Proteomes" id="UP000245720">
    <property type="component" value="Unassembled WGS sequence"/>
</dbReference>
<dbReference type="AlphaFoldDB" id="A0A315Y4E5"/>
<gene>
    <name evidence="2" type="ORF">IE37_00443</name>
</gene>
<sequence>MEPAEITALTVVFFIAAVEICCFFVISKLRGKSYPLYTVIPVFAEDSELSQRLSYIGSLIEDGSSLTEHIILIDCGGTAEQLELCRTFCTSHHAAELILPEEIEETLRNYQHFH</sequence>
<accession>A0A315Y4E5</accession>
<evidence type="ECO:0000313" key="3">
    <source>
        <dbReference type="Proteomes" id="UP000245720"/>
    </source>
</evidence>
<evidence type="ECO:0000313" key="2">
    <source>
        <dbReference type="EMBL" id="PWJ15541.1"/>
    </source>
</evidence>
<dbReference type="RefSeq" id="WP_109725325.1">
    <property type="nucleotide sequence ID" value="NZ_QGDI01000001.1"/>
</dbReference>
<organism evidence="2 3">
    <name type="scientific">Ruminococcus flavefaciens</name>
    <dbReference type="NCBI Taxonomy" id="1265"/>
    <lineage>
        <taxon>Bacteria</taxon>
        <taxon>Bacillati</taxon>
        <taxon>Bacillota</taxon>
        <taxon>Clostridia</taxon>
        <taxon>Eubacteriales</taxon>
        <taxon>Oscillospiraceae</taxon>
        <taxon>Ruminococcus</taxon>
    </lineage>
</organism>
<keyword evidence="1" id="KW-0812">Transmembrane</keyword>
<evidence type="ECO:0000256" key="1">
    <source>
        <dbReference type="SAM" id="Phobius"/>
    </source>
</evidence>
<dbReference type="EMBL" id="QGDI01000001">
    <property type="protein sequence ID" value="PWJ15541.1"/>
    <property type="molecule type" value="Genomic_DNA"/>
</dbReference>
<name>A0A315Y4E5_RUMFL</name>
<feature type="transmembrane region" description="Helical" evidence="1">
    <location>
        <begin position="6"/>
        <end position="26"/>
    </location>
</feature>
<keyword evidence="1" id="KW-0472">Membrane</keyword>
<dbReference type="OrthoDB" id="1822935at2"/>
<reference evidence="2 3" key="1">
    <citation type="submission" date="2018-05" db="EMBL/GenBank/DDBJ databases">
        <title>The Hungate 1000. A catalogue of reference genomes from the rumen microbiome.</title>
        <authorList>
            <person name="Kelly W."/>
        </authorList>
    </citation>
    <scope>NUCLEOTIDE SEQUENCE [LARGE SCALE GENOMIC DNA]</scope>
    <source>
        <strain evidence="2 3">SAb67</strain>
    </source>
</reference>
<keyword evidence="1" id="KW-1133">Transmembrane helix</keyword>
<proteinExistence type="predicted"/>
<protein>
    <submittedName>
        <fullName evidence="2">Uncharacterized protein</fullName>
    </submittedName>
</protein>
<comment type="caution">
    <text evidence="2">The sequence shown here is derived from an EMBL/GenBank/DDBJ whole genome shotgun (WGS) entry which is preliminary data.</text>
</comment>